<evidence type="ECO:0000313" key="2">
    <source>
        <dbReference type="Proteomes" id="UP001221142"/>
    </source>
</evidence>
<gene>
    <name evidence="1" type="ORF">FB45DRAFT_742856</name>
</gene>
<feature type="non-terminal residue" evidence="1">
    <location>
        <position position="1"/>
    </location>
</feature>
<dbReference type="AlphaFoldDB" id="A0AAD7C126"/>
<protein>
    <recommendedName>
        <fullName evidence="3">CCHC-type domain-containing protein</fullName>
    </recommendedName>
</protein>
<organism evidence="1 2">
    <name type="scientific">Roridomyces roridus</name>
    <dbReference type="NCBI Taxonomy" id="1738132"/>
    <lineage>
        <taxon>Eukaryota</taxon>
        <taxon>Fungi</taxon>
        <taxon>Dikarya</taxon>
        <taxon>Basidiomycota</taxon>
        <taxon>Agaricomycotina</taxon>
        <taxon>Agaricomycetes</taxon>
        <taxon>Agaricomycetidae</taxon>
        <taxon>Agaricales</taxon>
        <taxon>Marasmiineae</taxon>
        <taxon>Mycenaceae</taxon>
        <taxon>Roridomyces</taxon>
    </lineage>
</organism>
<keyword evidence="2" id="KW-1185">Reference proteome</keyword>
<comment type="caution">
    <text evidence="1">The sequence shown here is derived from an EMBL/GenBank/DDBJ whole genome shotgun (WGS) entry which is preliminary data.</text>
</comment>
<name>A0AAD7C126_9AGAR</name>
<dbReference type="EMBL" id="JARKIF010000006">
    <property type="protein sequence ID" value="KAJ7636340.1"/>
    <property type="molecule type" value="Genomic_DNA"/>
</dbReference>
<evidence type="ECO:0008006" key="3">
    <source>
        <dbReference type="Google" id="ProtNLM"/>
    </source>
</evidence>
<evidence type="ECO:0000313" key="1">
    <source>
        <dbReference type="EMBL" id="KAJ7636340.1"/>
    </source>
</evidence>
<sequence length="294" mass="32682">TAGRTRPEREPGLVASNASFIVPDAIRKKFSSGGWSTHVPLDYLTDKFCGITNAGATKALNDLWTTDGSSGSIVSVAKELPVEGELKLTFDEWFQAWQRLLQLIAEFVPHEYGLWKIHYESILLHPMRAQQWPLCLAYDSRVRRLATTSKIDPSQFQLAIWNELEPAFIANNAAQLLRAEMSINGFSNSHSFRSAPDTSNPNFLAIMPSNTRCFVCGSTDRGHSARICQATTLVNGSDIILRAPGRRDEEGNAYCFSFNGRGGCNRANCDQGKHWCSLCGQRNRTHNAQTCPRV</sequence>
<accession>A0AAD7C126</accession>
<proteinExistence type="predicted"/>
<dbReference type="Proteomes" id="UP001221142">
    <property type="component" value="Unassembled WGS sequence"/>
</dbReference>
<reference evidence="1" key="1">
    <citation type="submission" date="2023-03" db="EMBL/GenBank/DDBJ databases">
        <title>Massive genome expansion in bonnet fungi (Mycena s.s.) driven by repeated elements and novel gene families across ecological guilds.</title>
        <authorList>
            <consortium name="Lawrence Berkeley National Laboratory"/>
            <person name="Harder C.B."/>
            <person name="Miyauchi S."/>
            <person name="Viragh M."/>
            <person name="Kuo A."/>
            <person name="Thoen E."/>
            <person name="Andreopoulos B."/>
            <person name="Lu D."/>
            <person name="Skrede I."/>
            <person name="Drula E."/>
            <person name="Henrissat B."/>
            <person name="Morin E."/>
            <person name="Kohler A."/>
            <person name="Barry K."/>
            <person name="LaButti K."/>
            <person name="Morin E."/>
            <person name="Salamov A."/>
            <person name="Lipzen A."/>
            <person name="Mereny Z."/>
            <person name="Hegedus B."/>
            <person name="Baldrian P."/>
            <person name="Stursova M."/>
            <person name="Weitz H."/>
            <person name="Taylor A."/>
            <person name="Grigoriev I.V."/>
            <person name="Nagy L.G."/>
            <person name="Martin F."/>
            <person name="Kauserud H."/>
        </authorList>
    </citation>
    <scope>NUCLEOTIDE SEQUENCE</scope>
    <source>
        <strain evidence="1">9284</strain>
    </source>
</reference>